<organism evidence="4 5">
    <name type="scientific">Rotaria magnacalcarata</name>
    <dbReference type="NCBI Taxonomy" id="392030"/>
    <lineage>
        <taxon>Eukaryota</taxon>
        <taxon>Metazoa</taxon>
        <taxon>Spiralia</taxon>
        <taxon>Gnathifera</taxon>
        <taxon>Rotifera</taxon>
        <taxon>Eurotatoria</taxon>
        <taxon>Bdelloidea</taxon>
        <taxon>Philodinida</taxon>
        <taxon>Philodinidae</taxon>
        <taxon>Rotaria</taxon>
    </lineage>
</organism>
<dbReference type="Proteomes" id="UP000663855">
    <property type="component" value="Unassembled WGS sequence"/>
</dbReference>
<gene>
    <name evidence="4" type="ORF">CJN711_LOCUS31873</name>
</gene>
<comment type="caution">
    <text evidence="4">The sequence shown here is derived from an EMBL/GenBank/DDBJ whole genome shotgun (WGS) entry which is preliminary data.</text>
</comment>
<keyword evidence="1" id="KW-0175">Coiled coil</keyword>
<evidence type="ECO:0000313" key="4">
    <source>
        <dbReference type="EMBL" id="CAF1570005.1"/>
    </source>
</evidence>
<feature type="coiled-coil region" evidence="1">
    <location>
        <begin position="193"/>
        <end position="220"/>
    </location>
</feature>
<feature type="region of interest" description="Disordered" evidence="2">
    <location>
        <begin position="222"/>
        <end position="242"/>
    </location>
</feature>
<feature type="domain" description="Reverse transcriptase" evidence="3">
    <location>
        <begin position="1"/>
        <end position="149"/>
    </location>
</feature>
<name>A0A815YFZ7_9BILA</name>
<feature type="region of interest" description="Disordered" evidence="2">
    <location>
        <begin position="147"/>
        <end position="173"/>
    </location>
</feature>
<accession>A0A815YFZ7</accession>
<evidence type="ECO:0000256" key="2">
    <source>
        <dbReference type="SAM" id="MobiDB-lite"/>
    </source>
</evidence>
<reference evidence="4" key="1">
    <citation type="submission" date="2021-02" db="EMBL/GenBank/DDBJ databases">
        <authorList>
            <person name="Nowell W R."/>
        </authorList>
    </citation>
    <scope>NUCLEOTIDE SEQUENCE</scope>
</reference>
<sequence>MTYNNTTATSDKEKAGLFADYFENYVYSYTDDAQSFHDQVTSQAKSGTPQGSPLSPLLYIIYTADLMNEISTHTEHGLFADDTALWTSANPVTCLSSRLQQSVDVFENYDRKYYQKLQYKRVKSESFNSEYIRKQNARQQKCRRLKTTAQKTSTNATELTTAAAQAPSNTTAPPTVRTILRKAEGILRRRANTRKMKNKNEKLSNEIKVLRKENLKMKRLLSQKRSEETSTADTTPMTSPTKLFIDNVSPTAKRRATKRLLNKKENLPRGSLSKLRKKLGINLSNNYNPPSSTPSTLQKDIEEFLLHDDVTEQAPDKKKQLHGKQIRYLLNHLSTIHQRFMTETGNNCHYSTFTRYIPDYVLKPSIDDWGTCLCIVCLNPQLKLEKLQRIKFLYPVLKALLPDGLTDITDLVTNEIKTKDFLDNLVKLEDEQFNITYTEWTKKKNYKSNVPVSTKTTLTSSISDFITKFSKEIDVVHKV</sequence>
<evidence type="ECO:0000256" key="1">
    <source>
        <dbReference type="SAM" id="Coils"/>
    </source>
</evidence>
<dbReference type="Pfam" id="PF00078">
    <property type="entry name" value="RVT_1"/>
    <property type="match status" value="1"/>
</dbReference>
<protein>
    <recommendedName>
        <fullName evidence="3">Reverse transcriptase domain-containing protein</fullName>
    </recommendedName>
</protein>
<dbReference type="AlphaFoldDB" id="A0A815YFZ7"/>
<feature type="compositionally biased region" description="Polar residues" evidence="2">
    <location>
        <begin position="229"/>
        <end position="241"/>
    </location>
</feature>
<dbReference type="PROSITE" id="PS50878">
    <property type="entry name" value="RT_POL"/>
    <property type="match status" value="1"/>
</dbReference>
<evidence type="ECO:0000259" key="3">
    <source>
        <dbReference type="PROSITE" id="PS50878"/>
    </source>
</evidence>
<evidence type="ECO:0000313" key="5">
    <source>
        <dbReference type="Proteomes" id="UP000663855"/>
    </source>
</evidence>
<dbReference type="InterPro" id="IPR000477">
    <property type="entry name" value="RT_dom"/>
</dbReference>
<proteinExistence type="predicted"/>
<dbReference type="EMBL" id="CAJNOV010015233">
    <property type="protein sequence ID" value="CAF1570005.1"/>
    <property type="molecule type" value="Genomic_DNA"/>
</dbReference>